<dbReference type="Proteomes" id="UP000058925">
    <property type="component" value="Chromosome"/>
</dbReference>
<dbReference type="AlphaFoldDB" id="A0A654M1R7"/>
<organism evidence="1 2">
    <name type="scientific">Candidatus Nitrosocosmicus oleophilus</name>
    <dbReference type="NCBI Taxonomy" id="1353260"/>
    <lineage>
        <taxon>Archaea</taxon>
        <taxon>Nitrososphaerota</taxon>
        <taxon>Nitrososphaeria</taxon>
        <taxon>Nitrososphaerales</taxon>
        <taxon>Nitrososphaeraceae</taxon>
        <taxon>Candidatus Nitrosocosmicus</taxon>
    </lineage>
</organism>
<dbReference type="KEGG" id="taa:NMY3_03506"/>
<name>A0A654M1R7_9ARCH</name>
<accession>A0A654M1R7</accession>
<dbReference type="EMBL" id="CP012850">
    <property type="protein sequence ID" value="ALI37688.1"/>
    <property type="molecule type" value="Genomic_DNA"/>
</dbReference>
<keyword evidence="2" id="KW-1185">Reference proteome</keyword>
<gene>
    <name evidence="1" type="ORF">NMY3_03506</name>
</gene>
<evidence type="ECO:0000313" key="1">
    <source>
        <dbReference type="EMBL" id="ALI37688.1"/>
    </source>
</evidence>
<reference evidence="2" key="1">
    <citation type="submission" date="2015-10" db="EMBL/GenBank/DDBJ databases">
        <title>Niche specialization of a soil ammonia-oxidizing archaeon, Candidatus Nitrosocosmicus oleophilus.</title>
        <authorList>
            <person name="Jung M.-Y."/>
            <person name="Rhee S.-K."/>
        </authorList>
    </citation>
    <scope>NUCLEOTIDE SEQUENCE [LARGE SCALE GENOMIC DNA]</scope>
    <source>
        <strain evidence="2">MY3</strain>
    </source>
</reference>
<evidence type="ECO:0000313" key="2">
    <source>
        <dbReference type="Proteomes" id="UP000058925"/>
    </source>
</evidence>
<sequence>MEVANHDWTNRFNSVSVCTFPDCKNESRCLCSKCLTLYCNLHLQIHLANCNNMAESSGNSNSIEPHQIINEVLGDPRSICTI</sequence>
<protein>
    <submittedName>
        <fullName evidence="1">Uncharacterized protein</fullName>
    </submittedName>
</protein>
<proteinExistence type="predicted"/>